<sequence>MAPLVDNSTVVENLSEIYKKRFQNSTSCEELLANYTFDPLVLIDVDWKTFYFWNAAKEPLHMFRFSVPYPVLVDRFRTELNLTPPVDWNRTALFMETSNDFSALFISTNTSGRFRIVTNLDFYHDLPYTEMAIKLVKPFYVILLQCEFRFGYALAPFDDMPDEKHIDDAISVLGIKSEFNETYLYEEQFYSQFSMLDDHKNEDEYEDEEYLDDEL</sequence>
<proteinExistence type="predicted"/>
<evidence type="ECO:0000313" key="1">
    <source>
        <dbReference type="EMBL" id="CAH4027758.1"/>
    </source>
</evidence>
<protein>
    <submittedName>
        <fullName evidence="1">Uncharacterized protein</fullName>
    </submittedName>
</protein>
<keyword evidence="2" id="KW-1185">Reference proteome</keyword>
<accession>A0A9P0TCT0</accession>
<evidence type="ECO:0000313" key="2">
    <source>
        <dbReference type="Proteomes" id="UP001152562"/>
    </source>
</evidence>
<dbReference type="EMBL" id="CALOZG010000005">
    <property type="protein sequence ID" value="CAH4027758.1"/>
    <property type="molecule type" value="Genomic_DNA"/>
</dbReference>
<reference evidence="1" key="1">
    <citation type="submission" date="2022-05" db="EMBL/GenBank/DDBJ databases">
        <authorList>
            <person name="Okamura Y."/>
        </authorList>
    </citation>
    <scope>NUCLEOTIDE SEQUENCE</scope>
</reference>
<organism evidence="1 2">
    <name type="scientific">Pieris brassicae</name>
    <name type="common">White butterfly</name>
    <name type="synonym">Large white butterfly</name>
    <dbReference type="NCBI Taxonomy" id="7116"/>
    <lineage>
        <taxon>Eukaryota</taxon>
        <taxon>Metazoa</taxon>
        <taxon>Ecdysozoa</taxon>
        <taxon>Arthropoda</taxon>
        <taxon>Hexapoda</taxon>
        <taxon>Insecta</taxon>
        <taxon>Pterygota</taxon>
        <taxon>Neoptera</taxon>
        <taxon>Endopterygota</taxon>
        <taxon>Lepidoptera</taxon>
        <taxon>Glossata</taxon>
        <taxon>Ditrysia</taxon>
        <taxon>Papilionoidea</taxon>
        <taxon>Pieridae</taxon>
        <taxon>Pierinae</taxon>
        <taxon>Pieris</taxon>
    </lineage>
</organism>
<name>A0A9P0TCT0_PIEBR</name>
<dbReference type="AlphaFoldDB" id="A0A9P0TCT0"/>
<gene>
    <name evidence="1" type="ORF">PIBRA_LOCUS4880</name>
</gene>
<dbReference type="Proteomes" id="UP001152562">
    <property type="component" value="Unassembled WGS sequence"/>
</dbReference>
<comment type="caution">
    <text evidence="1">The sequence shown here is derived from an EMBL/GenBank/DDBJ whole genome shotgun (WGS) entry which is preliminary data.</text>
</comment>